<feature type="domain" description="DUF6604" evidence="1">
    <location>
        <begin position="2"/>
        <end position="104"/>
    </location>
</feature>
<gene>
    <name evidence="2" type="ORF">G7Y89_g9405</name>
</gene>
<comment type="caution">
    <text evidence="2">The sequence shown here is derived from an EMBL/GenBank/DDBJ whole genome shotgun (WGS) entry which is preliminary data.</text>
</comment>
<evidence type="ECO:0000313" key="3">
    <source>
        <dbReference type="Proteomes" id="UP000566819"/>
    </source>
</evidence>
<protein>
    <recommendedName>
        <fullName evidence="1">DUF6604 domain-containing protein</fullName>
    </recommendedName>
</protein>
<reference evidence="2 3" key="1">
    <citation type="submission" date="2020-03" db="EMBL/GenBank/DDBJ databases">
        <title>Draft Genome Sequence of Cudoniella acicularis.</title>
        <authorList>
            <person name="Buettner E."/>
            <person name="Kellner H."/>
        </authorList>
    </citation>
    <scope>NUCLEOTIDE SEQUENCE [LARGE SCALE GENOMIC DNA]</scope>
    <source>
        <strain evidence="2 3">DSM 108380</strain>
    </source>
</reference>
<proteinExistence type="predicted"/>
<evidence type="ECO:0000313" key="2">
    <source>
        <dbReference type="EMBL" id="KAF4628743.1"/>
    </source>
</evidence>
<keyword evidence="3" id="KW-1185">Reference proteome</keyword>
<dbReference type="EMBL" id="JAAMPI010000768">
    <property type="protein sequence ID" value="KAF4628743.1"/>
    <property type="molecule type" value="Genomic_DNA"/>
</dbReference>
<dbReference type="AlphaFoldDB" id="A0A8H4RGX6"/>
<evidence type="ECO:0000259" key="1">
    <source>
        <dbReference type="Pfam" id="PF20253"/>
    </source>
</evidence>
<accession>A0A8H4RGX6</accession>
<dbReference type="Pfam" id="PF20253">
    <property type="entry name" value="DUF6604"/>
    <property type="match status" value="1"/>
</dbReference>
<organism evidence="2 3">
    <name type="scientific">Cudoniella acicularis</name>
    <dbReference type="NCBI Taxonomy" id="354080"/>
    <lineage>
        <taxon>Eukaryota</taxon>
        <taxon>Fungi</taxon>
        <taxon>Dikarya</taxon>
        <taxon>Ascomycota</taxon>
        <taxon>Pezizomycotina</taxon>
        <taxon>Leotiomycetes</taxon>
        <taxon>Helotiales</taxon>
        <taxon>Tricladiaceae</taxon>
        <taxon>Cudoniella</taxon>
    </lineage>
</organism>
<dbReference type="InterPro" id="IPR046539">
    <property type="entry name" value="DUF6604"/>
</dbReference>
<name>A0A8H4RGX6_9HELO</name>
<dbReference type="Proteomes" id="UP000566819">
    <property type="component" value="Unassembled WGS sequence"/>
</dbReference>
<sequence length="110" mass="12739">MVYVVERAIEARKRYAARFQKNGGVDNCHSTEAHLHFVGILEEALRILNLISKDEPVKDTVEQEVKSKESSALYNRFSELEIENMEDIIDESMIQETIITSKKPTKSRLW</sequence>